<gene>
    <name evidence="2" type="ORF">DFQ14_11086</name>
</gene>
<dbReference type="RefSeq" id="WP_114453978.1">
    <property type="nucleotide sequence ID" value="NZ_QPJC01000010.1"/>
</dbReference>
<evidence type="ECO:0000256" key="1">
    <source>
        <dbReference type="SAM" id="Coils"/>
    </source>
</evidence>
<feature type="coiled-coil region" evidence="1">
    <location>
        <begin position="7"/>
        <end position="37"/>
    </location>
</feature>
<sequence>MDFRVDIEGLDSLKNNLTRSSENLEQALNAMRDISSESLGYRTLDQACADFRETWRTGLKKVEECTGKLTEGLDSARKDYVELEKQIEEGFAGMEVELGGGAGK</sequence>
<protein>
    <recommendedName>
        <fullName evidence="4">Excreted virulence factor EspC (Type VII ESX diderm)</fullName>
    </recommendedName>
</protein>
<name>A0A368VH97_9ACTN</name>
<evidence type="ECO:0000313" key="2">
    <source>
        <dbReference type="EMBL" id="RCW40759.1"/>
    </source>
</evidence>
<reference evidence="2 3" key="1">
    <citation type="submission" date="2018-07" db="EMBL/GenBank/DDBJ databases">
        <title>Genomic Encyclopedia of Type Strains, Phase III (KMG-III): the genomes of soil and plant-associated and newly described type strains.</title>
        <authorList>
            <person name="Whitman W."/>
        </authorList>
    </citation>
    <scope>NUCLEOTIDE SEQUENCE [LARGE SCALE GENOMIC DNA]</scope>
    <source>
        <strain evidence="2 3">CECT 8575</strain>
    </source>
</reference>
<evidence type="ECO:0000313" key="3">
    <source>
        <dbReference type="Proteomes" id="UP000253495"/>
    </source>
</evidence>
<keyword evidence="1" id="KW-0175">Coiled coil</keyword>
<evidence type="ECO:0008006" key="4">
    <source>
        <dbReference type="Google" id="ProtNLM"/>
    </source>
</evidence>
<comment type="caution">
    <text evidence="2">The sequence shown here is derived from an EMBL/GenBank/DDBJ whole genome shotgun (WGS) entry which is preliminary data.</text>
</comment>
<dbReference type="AlphaFoldDB" id="A0A368VH97"/>
<proteinExistence type="predicted"/>
<dbReference type="OrthoDB" id="4551929at2"/>
<keyword evidence="3" id="KW-1185">Reference proteome</keyword>
<dbReference type="Proteomes" id="UP000253495">
    <property type="component" value="Unassembled WGS sequence"/>
</dbReference>
<organism evidence="2 3">
    <name type="scientific">Halopolyspora algeriensis</name>
    <dbReference type="NCBI Taxonomy" id="1500506"/>
    <lineage>
        <taxon>Bacteria</taxon>
        <taxon>Bacillati</taxon>
        <taxon>Actinomycetota</taxon>
        <taxon>Actinomycetes</taxon>
        <taxon>Actinomycetes incertae sedis</taxon>
        <taxon>Halopolyspora</taxon>
    </lineage>
</organism>
<accession>A0A368VH97</accession>
<dbReference type="EMBL" id="QPJC01000010">
    <property type="protein sequence ID" value="RCW40759.1"/>
    <property type="molecule type" value="Genomic_DNA"/>
</dbReference>